<dbReference type="KEGG" id="cbac:JI75_00625"/>
<dbReference type="Proteomes" id="UP000031121">
    <property type="component" value="Chromosome"/>
</dbReference>
<evidence type="ECO:0000256" key="7">
    <source>
        <dbReference type="RuleBase" id="RU363032"/>
    </source>
</evidence>
<dbReference type="Gene3D" id="1.10.3720.10">
    <property type="entry name" value="MetI-like"/>
    <property type="match status" value="1"/>
</dbReference>
<dbReference type="PROSITE" id="PS50928">
    <property type="entry name" value="ABC_TM1"/>
    <property type="match status" value="1"/>
</dbReference>
<name>A0A0A8B227_9ACTN</name>
<dbReference type="InterPro" id="IPR045621">
    <property type="entry name" value="BPD_transp_1_N"/>
</dbReference>
<comment type="similarity">
    <text evidence="7">Belongs to the binding-protein-dependent transport system permease family.</text>
</comment>
<comment type="subcellular location">
    <subcellularLocation>
        <location evidence="1 7">Cell membrane</location>
        <topology evidence="1 7">Multi-pass membrane protein</topology>
    </subcellularLocation>
</comment>
<keyword evidence="5 7" id="KW-1133">Transmembrane helix</keyword>
<dbReference type="CDD" id="cd06261">
    <property type="entry name" value="TM_PBP2"/>
    <property type="match status" value="1"/>
</dbReference>
<proteinExistence type="inferred from homology"/>
<dbReference type="EMBL" id="CP009302">
    <property type="protein sequence ID" value="AJC11429.1"/>
    <property type="molecule type" value="Genomic_DNA"/>
</dbReference>
<feature type="transmembrane region" description="Helical" evidence="7">
    <location>
        <begin position="239"/>
        <end position="265"/>
    </location>
</feature>
<dbReference type="RefSeq" id="WP_039687978.1">
    <property type="nucleotide sequence ID" value="NZ_CP009302.1"/>
</dbReference>
<gene>
    <name evidence="9" type="ORF">JI75_00625</name>
</gene>
<dbReference type="STRING" id="1531429.JI75_00625"/>
<keyword evidence="2 7" id="KW-0813">Transport</keyword>
<reference evidence="9 10" key="2">
    <citation type="journal article" date="2015" name="Genome Announc.">
        <title>Complete Genome Sequence of Coriobacteriaceae Strain 68-1-3, a Novel Mucus-Degrading Isolate from the Swine Intestinal Tract.</title>
        <authorList>
            <person name="Looft T."/>
            <person name="Bayles D.O."/>
            <person name="Alt D.P."/>
            <person name="Stanton T.B."/>
        </authorList>
    </citation>
    <scope>NUCLEOTIDE SEQUENCE [LARGE SCALE GENOMIC DNA]</scope>
    <source>
        <strain evidence="9 10">68-1-3</strain>
    </source>
</reference>
<feature type="transmembrane region" description="Helical" evidence="7">
    <location>
        <begin position="285"/>
        <end position="308"/>
    </location>
</feature>
<dbReference type="PANTHER" id="PTHR43163">
    <property type="entry name" value="DIPEPTIDE TRANSPORT SYSTEM PERMEASE PROTEIN DPPB-RELATED"/>
    <property type="match status" value="1"/>
</dbReference>
<dbReference type="Pfam" id="PF19300">
    <property type="entry name" value="BPD_transp_1_N"/>
    <property type="match status" value="1"/>
</dbReference>
<dbReference type="PANTHER" id="PTHR43163:SF6">
    <property type="entry name" value="DIPEPTIDE TRANSPORT SYSTEM PERMEASE PROTEIN DPPB-RELATED"/>
    <property type="match status" value="1"/>
</dbReference>
<feature type="domain" description="ABC transmembrane type-1" evidence="8">
    <location>
        <begin position="98"/>
        <end position="304"/>
    </location>
</feature>
<dbReference type="InterPro" id="IPR000515">
    <property type="entry name" value="MetI-like"/>
</dbReference>
<keyword evidence="3" id="KW-1003">Cell membrane</keyword>
<reference evidence="10" key="1">
    <citation type="submission" date="2014-08" db="EMBL/GenBank/DDBJ databases">
        <title>Coriobacteriaceae sp. complete genome.</title>
        <authorList>
            <person name="Looft T."/>
            <person name="Bayles D.O."/>
            <person name="Stanton T.B."/>
        </authorList>
    </citation>
    <scope>NUCLEOTIDE SEQUENCE [LARGE SCALE GENOMIC DNA]</scope>
    <source>
        <strain evidence="10">68-1-3</strain>
    </source>
</reference>
<evidence type="ECO:0000256" key="6">
    <source>
        <dbReference type="ARBA" id="ARBA00023136"/>
    </source>
</evidence>
<dbReference type="OrthoDB" id="3171583at2"/>
<accession>A0A0A8B227</accession>
<feature type="transmembrane region" description="Helical" evidence="7">
    <location>
        <begin position="102"/>
        <end position="124"/>
    </location>
</feature>
<dbReference type="SUPFAM" id="SSF161098">
    <property type="entry name" value="MetI-like"/>
    <property type="match status" value="1"/>
</dbReference>
<feature type="transmembrane region" description="Helical" evidence="7">
    <location>
        <begin position="145"/>
        <end position="167"/>
    </location>
</feature>
<keyword evidence="10" id="KW-1185">Reference proteome</keyword>
<dbReference type="InterPro" id="IPR035906">
    <property type="entry name" value="MetI-like_sf"/>
</dbReference>
<evidence type="ECO:0000313" key="10">
    <source>
        <dbReference type="Proteomes" id="UP000031121"/>
    </source>
</evidence>
<evidence type="ECO:0000256" key="4">
    <source>
        <dbReference type="ARBA" id="ARBA00022692"/>
    </source>
</evidence>
<dbReference type="Pfam" id="PF00528">
    <property type="entry name" value="BPD_transp_1"/>
    <property type="match status" value="1"/>
</dbReference>
<dbReference type="GO" id="GO:0005886">
    <property type="term" value="C:plasma membrane"/>
    <property type="evidence" value="ECO:0007669"/>
    <property type="project" value="UniProtKB-SubCell"/>
</dbReference>
<protein>
    <submittedName>
        <fullName evidence="9">Nickel transporter permease NikB</fullName>
    </submittedName>
</protein>
<evidence type="ECO:0000256" key="3">
    <source>
        <dbReference type="ARBA" id="ARBA00022475"/>
    </source>
</evidence>
<evidence type="ECO:0000259" key="8">
    <source>
        <dbReference type="PROSITE" id="PS50928"/>
    </source>
</evidence>
<dbReference type="GO" id="GO:0055085">
    <property type="term" value="P:transmembrane transport"/>
    <property type="evidence" value="ECO:0007669"/>
    <property type="project" value="InterPro"/>
</dbReference>
<feature type="transmembrane region" description="Helical" evidence="7">
    <location>
        <begin position="179"/>
        <end position="197"/>
    </location>
</feature>
<dbReference type="AlphaFoldDB" id="A0A0A8B227"/>
<sequence>MKRYVARRLLQLVPILLGITLLSFGMMRLAGGDAVTALIENQGAAVSQDVIDQKKAALGLDKPFLVQYANWLGGFLTGNMGDSYVSGKPVFDTFASKLPATLLLTLSSVVCTVLVAVPLGIYSATHRNRASDYIIRFGSFVGNALPNFFVALLLILVFAVWLGWLPVISSPLGQSGIGAIRPIGLVLPTATLTIAMVGKYTRQVRATVLDELGKRYVDGARSRGIPERRILYGSVLRSSMIMIVTMLALSIGDLLGGAAIVESIFQWDGVGKLAVDSIALRDYPIIQAYVVWMAVIYVVVNLVADLAYRALDPRVRIDGEGA</sequence>
<keyword evidence="4 7" id="KW-0812">Transmembrane</keyword>
<keyword evidence="6 7" id="KW-0472">Membrane</keyword>
<organism evidence="9 10">
    <name type="scientific">Berryella intestinalis</name>
    <dbReference type="NCBI Taxonomy" id="1531429"/>
    <lineage>
        <taxon>Bacteria</taxon>
        <taxon>Bacillati</taxon>
        <taxon>Actinomycetota</taxon>
        <taxon>Coriobacteriia</taxon>
        <taxon>Eggerthellales</taxon>
        <taxon>Eggerthellaceae</taxon>
        <taxon>Berryella</taxon>
    </lineage>
</organism>
<evidence type="ECO:0000313" key="9">
    <source>
        <dbReference type="EMBL" id="AJC11429.1"/>
    </source>
</evidence>
<evidence type="ECO:0000256" key="5">
    <source>
        <dbReference type="ARBA" id="ARBA00022989"/>
    </source>
</evidence>
<evidence type="ECO:0000256" key="2">
    <source>
        <dbReference type="ARBA" id="ARBA00022448"/>
    </source>
</evidence>
<dbReference type="HOGENOM" id="CLU_036879_0_2_11"/>
<evidence type="ECO:0000256" key="1">
    <source>
        <dbReference type="ARBA" id="ARBA00004651"/>
    </source>
</evidence>